<dbReference type="NCBIfam" id="TIGR03138">
    <property type="entry name" value="QueF"/>
    <property type="match status" value="1"/>
</dbReference>
<evidence type="ECO:0000256" key="1">
    <source>
        <dbReference type="ARBA" id="ARBA00022490"/>
    </source>
</evidence>
<comment type="pathway">
    <text evidence="5">tRNA modification; tRNA-queuosine biosynthesis.</text>
</comment>
<comment type="similarity">
    <text evidence="5">Belongs to the GTP cyclohydrolase I family. QueF type 2 subfamily.</text>
</comment>
<dbReference type="InterPro" id="IPR029500">
    <property type="entry name" value="QueF"/>
</dbReference>
<dbReference type="HAMAP" id="MF_00817">
    <property type="entry name" value="QueF_type2"/>
    <property type="match status" value="1"/>
</dbReference>
<dbReference type="EC" id="1.7.1.13" evidence="5"/>
<evidence type="ECO:0000256" key="3">
    <source>
        <dbReference type="ARBA" id="ARBA00022857"/>
    </source>
</evidence>
<accession>A0A2P1NN64</accession>
<feature type="binding site" evidence="5">
    <location>
        <begin position="84"/>
        <end position="85"/>
    </location>
    <ligand>
        <name>NADPH</name>
        <dbReference type="ChEBI" id="CHEBI:57783"/>
    </ligand>
</feature>
<evidence type="ECO:0000256" key="5">
    <source>
        <dbReference type="HAMAP-Rule" id="MF_00817"/>
    </source>
</evidence>
<keyword evidence="1 5" id="KW-0963">Cytoplasm</keyword>
<dbReference type="RefSeq" id="WP_106847005.1">
    <property type="nucleotide sequence ID" value="NZ_CP027792.1"/>
</dbReference>
<dbReference type="GO" id="GO:0033739">
    <property type="term" value="F:preQ1 synthase activity"/>
    <property type="evidence" value="ECO:0007669"/>
    <property type="project" value="UniProtKB-UniRule"/>
</dbReference>
<evidence type="ECO:0000313" key="8">
    <source>
        <dbReference type="EMBL" id="AVP58457.1"/>
    </source>
</evidence>
<dbReference type="SUPFAM" id="SSF55620">
    <property type="entry name" value="Tetrahydrobiopterin biosynthesis enzymes-like"/>
    <property type="match status" value="1"/>
</dbReference>
<keyword evidence="3 5" id="KW-0521">NADP</keyword>
<dbReference type="Pfam" id="PF14819">
    <property type="entry name" value="QueF_N"/>
    <property type="match status" value="1"/>
</dbReference>
<dbReference type="AlphaFoldDB" id="A0A2P1NN64"/>
<dbReference type="Gene3D" id="3.30.1130.10">
    <property type="match status" value="2"/>
</dbReference>
<comment type="subunit">
    <text evidence="5">Homodimer.</text>
</comment>
<sequence length="282" mass="31513">MQTPEQSQLGQHSAYADQYDASLLFPLPRSPKRIELGLQDGAAPFFGADLWTAYELSWLNERGKPQVALAHLTVPCETPHLIESKSLKLYLNSFNGTRFASLDAVRARIRADLSEAAWRGSGQAGGVGVRLIEPGHFDAQQVRELDGLLLDRLDLDCTHYTPAPELLAANHDEAPVTETLVSHLLKSNCLVTGQPDWGSVQIAYSGAQIDQAGLLQYLVSFRNHNEFHEQCVERIFMDVWTRCRPLKLSVYARYTRRGGLDINPFRTSHPQPLPANVRTARQ</sequence>
<keyword evidence="9" id="KW-1185">Reference proteome</keyword>
<protein>
    <recommendedName>
        <fullName evidence="5">NADPH-dependent 7-cyano-7-deazaguanine reductase</fullName>
        <ecNumber evidence="5">1.7.1.13</ecNumber>
    </recommendedName>
    <alternativeName>
        <fullName evidence="5">7-cyano-7-carbaguanine reductase</fullName>
    </alternativeName>
    <alternativeName>
        <fullName evidence="5">NADPH-dependent nitrile oxidoreductase</fullName>
    </alternativeName>
    <alternativeName>
        <fullName evidence="5">PreQ(0) reductase</fullName>
    </alternativeName>
</protein>
<dbReference type="UniPathway" id="UPA00392"/>
<dbReference type="InterPro" id="IPR043133">
    <property type="entry name" value="GTP-CH-I_C/QueF"/>
</dbReference>
<feature type="binding site" evidence="5">
    <location>
        <begin position="257"/>
        <end position="258"/>
    </location>
    <ligand>
        <name>NADPH</name>
        <dbReference type="ChEBI" id="CHEBI:57783"/>
    </ligand>
</feature>
<dbReference type="PANTHER" id="PTHR34354:SF1">
    <property type="entry name" value="NADPH-DEPENDENT 7-CYANO-7-DEAZAGUANINE REDUCTASE"/>
    <property type="match status" value="1"/>
</dbReference>
<organism evidence="8 9">
    <name type="scientific">Pulveribacter suum</name>
    <dbReference type="NCBI Taxonomy" id="2116657"/>
    <lineage>
        <taxon>Bacteria</taxon>
        <taxon>Pseudomonadati</taxon>
        <taxon>Pseudomonadota</taxon>
        <taxon>Betaproteobacteria</taxon>
        <taxon>Burkholderiales</taxon>
        <taxon>Comamonadaceae</taxon>
        <taxon>Pulveribacter</taxon>
    </lineage>
</organism>
<feature type="binding site" evidence="5">
    <location>
        <begin position="228"/>
        <end position="229"/>
    </location>
    <ligand>
        <name>substrate</name>
    </ligand>
</feature>
<keyword evidence="4 5" id="KW-0560">Oxidoreductase</keyword>
<evidence type="ECO:0000313" key="9">
    <source>
        <dbReference type="Proteomes" id="UP000241829"/>
    </source>
</evidence>
<feature type="active site" description="Proton donor" evidence="5">
    <location>
        <position position="196"/>
    </location>
</feature>
<comment type="catalytic activity">
    <reaction evidence="5">
        <text>7-aminomethyl-7-carbaguanine + 2 NADP(+) = 7-cyano-7-carbaguanine + 2 NADPH + 3 H(+)</text>
        <dbReference type="Rhea" id="RHEA:13409"/>
        <dbReference type="ChEBI" id="CHEBI:15378"/>
        <dbReference type="ChEBI" id="CHEBI:45075"/>
        <dbReference type="ChEBI" id="CHEBI:57783"/>
        <dbReference type="ChEBI" id="CHEBI:58349"/>
        <dbReference type="ChEBI" id="CHEBI:58703"/>
        <dbReference type="EC" id="1.7.1.13"/>
    </reaction>
</comment>
<evidence type="ECO:0000256" key="4">
    <source>
        <dbReference type="ARBA" id="ARBA00023002"/>
    </source>
</evidence>
<evidence type="ECO:0000256" key="2">
    <source>
        <dbReference type="ARBA" id="ARBA00022785"/>
    </source>
</evidence>
<dbReference type="InterPro" id="IPR029139">
    <property type="entry name" value="QueF_N"/>
</dbReference>
<dbReference type="KEGG" id="melm:C7H73_12805"/>
<feature type="domain" description="NADPH-dependent 7-cyano-7-deazaguanine reductase N-terminal" evidence="7">
    <location>
        <begin position="15"/>
        <end position="117"/>
    </location>
</feature>
<dbReference type="GO" id="GO:0005737">
    <property type="term" value="C:cytoplasm"/>
    <property type="evidence" value="ECO:0007669"/>
    <property type="project" value="UniProtKB-SubCell"/>
</dbReference>
<dbReference type="Pfam" id="PF14489">
    <property type="entry name" value="QueF"/>
    <property type="match status" value="1"/>
</dbReference>
<dbReference type="InterPro" id="IPR016428">
    <property type="entry name" value="QueF_type2"/>
</dbReference>
<evidence type="ECO:0000256" key="6">
    <source>
        <dbReference type="SAM" id="MobiDB-lite"/>
    </source>
</evidence>
<dbReference type="InterPro" id="IPR050084">
    <property type="entry name" value="NADPH_dep_7-cyano-7-deazaG_red"/>
</dbReference>
<evidence type="ECO:0000259" key="7">
    <source>
        <dbReference type="Pfam" id="PF14819"/>
    </source>
</evidence>
<dbReference type="EMBL" id="CP027792">
    <property type="protein sequence ID" value="AVP58457.1"/>
    <property type="molecule type" value="Genomic_DNA"/>
</dbReference>
<keyword evidence="2 5" id="KW-0671">Queuosine biosynthesis</keyword>
<reference evidence="9" key="1">
    <citation type="submission" date="2018-03" db="EMBL/GenBank/DDBJ databases">
        <title>Genome sequencing of Melaminivora sp. strain SC2-7.</title>
        <authorList>
            <person name="Kim S.-J."/>
            <person name="Heo J."/>
            <person name="Ahn J.-H."/>
            <person name="Kwon S.-W."/>
        </authorList>
    </citation>
    <scope>NUCLEOTIDE SEQUENCE [LARGE SCALE GENOMIC DNA]</scope>
    <source>
        <strain evidence="9">SC2-7</strain>
    </source>
</reference>
<proteinExistence type="inferred from homology"/>
<feature type="binding site" evidence="5">
    <location>
        <begin position="82"/>
        <end position="84"/>
    </location>
    <ligand>
        <name>substrate</name>
    </ligand>
</feature>
<dbReference type="PANTHER" id="PTHR34354">
    <property type="entry name" value="NADPH-DEPENDENT 7-CYANO-7-DEAZAGUANINE REDUCTASE"/>
    <property type="match status" value="1"/>
</dbReference>
<dbReference type="PIRSF" id="PIRSF004750">
    <property type="entry name" value="Nitrile_oxidored_YqcD_prd"/>
    <property type="match status" value="1"/>
</dbReference>
<feature type="active site" description="Thioimide intermediate" evidence="5">
    <location>
        <position position="189"/>
    </location>
</feature>
<dbReference type="Proteomes" id="UP000241829">
    <property type="component" value="Chromosome"/>
</dbReference>
<comment type="subcellular location">
    <subcellularLocation>
        <location evidence="5">Cytoplasm</location>
    </subcellularLocation>
</comment>
<dbReference type="GO" id="GO:0008616">
    <property type="term" value="P:tRNA queuosine(34) biosynthetic process"/>
    <property type="evidence" value="ECO:0007669"/>
    <property type="project" value="UniProtKB-UniRule"/>
</dbReference>
<dbReference type="OrthoDB" id="9789995at2"/>
<gene>
    <name evidence="5" type="primary">queF</name>
    <name evidence="8" type="ORF">C7H73_12805</name>
</gene>
<comment type="function">
    <text evidence="5">Catalyzes the NADPH-dependent reduction of 7-cyano-7-deazaguanine (preQ0) to 7-aminomethyl-7-deazaguanine (preQ1).</text>
</comment>
<feature type="region of interest" description="Disordered" evidence="6">
    <location>
        <begin position="263"/>
        <end position="282"/>
    </location>
</feature>
<name>A0A2P1NN64_9BURK</name>